<dbReference type="Proteomes" id="UP001152087">
    <property type="component" value="Unassembled WGS sequence"/>
</dbReference>
<accession>A0A9W8R8I8</accession>
<evidence type="ECO:0000313" key="3">
    <source>
        <dbReference type="Proteomes" id="UP001152087"/>
    </source>
</evidence>
<gene>
    <name evidence="2" type="ORF">NW755_005277</name>
</gene>
<protein>
    <submittedName>
        <fullName evidence="2">Uncharacterized protein</fullName>
    </submittedName>
</protein>
<dbReference type="EMBL" id="JAOQAV010000011">
    <property type="protein sequence ID" value="KAJ4190137.1"/>
    <property type="molecule type" value="Genomic_DNA"/>
</dbReference>
<name>A0A9W8R8I8_9HYPO</name>
<sequence length="131" mass="13966">MLRMPSQINRNTGSPVRAVPPYLSAVATWDLVPPSFSAIIHGTWPSMASWLGVEVQHAMGWTAASSLGPLSQTTRLRAFSLGIVASSGKSRVSSTGALHMVCQRAPLVRPTRAGGPTFVRHAQTPDLHQSP</sequence>
<evidence type="ECO:0000313" key="2">
    <source>
        <dbReference type="EMBL" id="KAJ4190137.1"/>
    </source>
</evidence>
<proteinExistence type="predicted"/>
<feature type="region of interest" description="Disordered" evidence="1">
    <location>
        <begin position="112"/>
        <end position="131"/>
    </location>
</feature>
<keyword evidence="3" id="KW-1185">Reference proteome</keyword>
<evidence type="ECO:0000256" key="1">
    <source>
        <dbReference type="SAM" id="MobiDB-lite"/>
    </source>
</evidence>
<organism evidence="2 3">
    <name type="scientific">Fusarium falciforme</name>
    <dbReference type="NCBI Taxonomy" id="195108"/>
    <lineage>
        <taxon>Eukaryota</taxon>
        <taxon>Fungi</taxon>
        <taxon>Dikarya</taxon>
        <taxon>Ascomycota</taxon>
        <taxon>Pezizomycotina</taxon>
        <taxon>Sordariomycetes</taxon>
        <taxon>Hypocreomycetidae</taxon>
        <taxon>Hypocreales</taxon>
        <taxon>Nectriaceae</taxon>
        <taxon>Fusarium</taxon>
        <taxon>Fusarium solani species complex</taxon>
    </lineage>
</organism>
<reference evidence="2" key="1">
    <citation type="submission" date="2022-09" db="EMBL/GenBank/DDBJ databases">
        <title>Fusarium specimens isolated from Avocado Roots.</title>
        <authorList>
            <person name="Stajich J."/>
            <person name="Roper C."/>
            <person name="Heimlech-Rivalta G."/>
        </authorList>
    </citation>
    <scope>NUCLEOTIDE SEQUENCE</scope>
    <source>
        <strain evidence="2">A02</strain>
    </source>
</reference>
<comment type="caution">
    <text evidence="2">The sequence shown here is derived from an EMBL/GenBank/DDBJ whole genome shotgun (WGS) entry which is preliminary data.</text>
</comment>
<dbReference type="AlphaFoldDB" id="A0A9W8R8I8"/>